<protein>
    <submittedName>
        <fullName evidence="1">Uncharacterized protein</fullName>
    </submittedName>
</protein>
<dbReference type="KEGG" id="mmau:NCTC10168_00525"/>
<evidence type="ECO:0000313" key="2">
    <source>
        <dbReference type="Proteomes" id="UP000290243"/>
    </source>
</evidence>
<dbReference type="OrthoDB" id="401263at2"/>
<evidence type="ECO:0000313" key="1">
    <source>
        <dbReference type="EMBL" id="VEU75598.1"/>
    </source>
</evidence>
<name>A0A449B4Z3_9BACT</name>
<proteinExistence type="predicted"/>
<dbReference type="RefSeq" id="WP_129646838.1">
    <property type="nucleotide sequence ID" value="NZ_LR215037.1"/>
</dbReference>
<reference evidence="1 2" key="1">
    <citation type="submission" date="2019-01" db="EMBL/GenBank/DDBJ databases">
        <authorList>
            <consortium name="Pathogen Informatics"/>
        </authorList>
    </citation>
    <scope>NUCLEOTIDE SEQUENCE [LARGE SCALE GENOMIC DNA]</scope>
    <source>
        <strain evidence="1 2">NCTC10168</strain>
    </source>
</reference>
<keyword evidence="2" id="KW-1185">Reference proteome</keyword>
<accession>A0A449B4Z3</accession>
<dbReference type="Proteomes" id="UP000290243">
    <property type="component" value="Chromosome"/>
</dbReference>
<dbReference type="AlphaFoldDB" id="A0A449B4Z3"/>
<dbReference type="EMBL" id="LR215037">
    <property type="protein sequence ID" value="VEU75598.1"/>
    <property type="molecule type" value="Genomic_DNA"/>
</dbReference>
<gene>
    <name evidence="1" type="ORF">NCTC10168_00525</name>
</gene>
<organism evidence="1 2">
    <name type="scientific">Mycoplasmopsis maculosa</name>
    <dbReference type="NCBI Taxonomy" id="114885"/>
    <lineage>
        <taxon>Bacteria</taxon>
        <taxon>Bacillati</taxon>
        <taxon>Mycoplasmatota</taxon>
        <taxon>Mycoplasmoidales</taxon>
        <taxon>Metamycoplasmataceae</taxon>
        <taxon>Mycoplasmopsis</taxon>
    </lineage>
</organism>
<sequence length="292" mass="31772">MSEFTSALYAKKSNESTNLSLNPSELSEVTNYMINTSLIGNLGTKLTIKDGNKSVVTFLKNIGQDFSPKTKAGIESVSIPLLESVSIHWNTPEMQAIGFTRADMNLGLPNVAAAKLDRAQNDFIKKHEKAGFKIIEDKMSSLSNQKTVKDLSTLSGKNIWLALSEEAIKLQKLESKTDGINGVDREDIVIFVKDEIFNKLAADMIIGNFAQSAALDGVKAINTINGYKIFACPYLNEADAIIATTFTMASMVEVNAANIGTLGITNDLGMYFEAMSLAGIIYESTIRYIAKS</sequence>